<keyword evidence="5" id="KW-1188">Viral release from host cell</keyword>
<dbReference type="PANTHER" id="PTHR37813:SF1">
    <property type="entry name" value="FELS-2 PROPHAGE PROTEIN"/>
    <property type="match status" value="1"/>
</dbReference>
<feature type="region of interest" description="Disordered" evidence="7">
    <location>
        <begin position="158"/>
        <end position="186"/>
    </location>
</feature>
<feature type="transmembrane region" description="Helical" evidence="8">
    <location>
        <begin position="764"/>
        <end position="782"/>
    </location>
</feature>
<feature type="region of interest" description="Disordered" evidence="7">
    <location>
        <begin position="202"/>
        <end position="234"/>
    </location>
</feature>
<evidence type="ECO:0000256" key="6">
    <source>
        <dbReference type="ARBA" id="ARBA00023049"/>
    </source>
</evidence>
<reference evidence="11" key="1">
    <citation type="submission" date="2021-02" db="EMBL/GenBank/DDBJ databases">
        <title>cfr and optrA-positive Staphylococcus spp.</title>
        <authorList>
            <person name="Chen L."/>
        </authorList>
    </citation>
    <scope>NUCLEOTIDE SEQUENCE</scope>
    <source>
        <strain evidence="11">GDQ20D70P</strain>
    </source>
</reference>
<dbReference type="InterPro" id="IPR023346">
    <property type="entry name" value="Lysozyme-like_dom_sf"/>
</dbReference>
<keyword evidence="8" id="KW-0472">Membrane</keyword>
<dbReference type="CDD" id="cd12797">
    <property type="entry name" value="M23_peptidase"/>
    <property type="match status" value="1"/>
</dbReference>
<keyword evidence="6" id="KW-0378">Hydrolase</keyword>
<keyword evidence="6" id="KW-0482">Metalloprotease</keyword>
<dbReference type="SUPFAM" id="SSF57997">
    <property type="entry name" value="Tropomyosin"/>
    <property type="match status" value="1"/>
</dbReference>
<dbReference type="Pfam" id="PF01551">
    <property type="entry name" value="Peptidase_M23"/>
    <property type="match status" value="1"/>
</dbReference>
<evidence type="ECO:0000259" key="10">
    <source>
        <dbReference type="Pfam" id="PF10145"/>
    </source>
</evidence>
<feature type="domain" description="M23ase beta-sheet core" evidence="9">
    <location>
        <begin position="1616"/>
        <end position="1706"/>
    </location>
</feature>
<evidence type="ECO:0000313" key="11">
    <source>
        <dbReference type="EMBL" id="QRN90722.1"/>
    </source>
</evidence>
<dbReference type="EC" id="3.4.24.75" evidence="4"/>
<feature type="compositionally biased region" description="Polar residues" evidence="7">
    <location>
        <begin position="165"/>
        <end position="186"/>
    </location>
</feature>
<evidence type="ECO:0000256" key="3">
    <source>
        <dbReference type="ARBA" id="ARBA00006646"/>
    </source>
</evidence>
<dbReference type="RefSeq" id="WP_204178150.1">
    <property type="nucleotide sequence ID" value="NZ_CP069389.1"/>
</dbReference>
<evidence type="ECO:0000256" key="1">
    <source>
        <dbReference type="ARBA" id="ARBA00001667"/>
    </source>
</evidence>
<dbReference type="InterPro" id="IPR016047">
    <property type="entry name" value="M23ase_b-sheet_dom"/>
</dbReference>
<evidence type="ECO:0000256" key="2">
    <source>
        <dbReference type="ARBA" id="ARBA00001947"/>
    </source>
</evidence>
<evidence type="ECO:0000256" key="4">
    <source>
        <dbReference type="ARBA" id="ARBA00012322"/>
    </source>
</evidence>
<comment type="cofactor">
    <cofactor evidence="2">
        <name>Zn(2+)</name>
        <dbReference type="ChEBI" id="CHEBI:29105"/>
    </cofactor>
</comment>
<feature type="domain" description="Phage tail tape measure protein" evidence="10">
    <location>
        <begin position="363"/>
        <end position="555"/>
    </location>
</feature>
<keyword evidence="6" id="KW-0645">Protease</keyword>
<dbReference type="NCBIfam" id="TIGR01760">
    <property type="entry name" value="tape_meas_TP901"/>
    <property type="match status" value="1"/>
</dbReference>
<dbReference type="CDD" id="cd13402">
    <property type="entry name" value="LT_TF-like"/>
    <property type="match status" value="1"/>
</dbReference>
<dbReference type="GO" id="GO:0006508">
    <property type="term" value="P:proteolysis"/>
    <property type="evidence" value="ECO:0007669"/>
    <property type="project" value="UniProtKB-KW"/>
</dbReference>
<feature type="region of interest" description="Disordered" evidence="7">
    <location>
        <begin position="102"/>
        <end position="130"/>
    </location>
</feature>
<comment type="catalytic activity">
    <reaction evidence="1">
        <text>Hydrolysis of the -Gly-|-Gly- bond in the pentaglycine inter-peptide link joining staphylococcal cell wall peptidoglycans.</text>
        <dbReference type="EC" id="3.4.24.75"/>
    </reaction>
</comment>
<feature type="compositionally biased region" description="Polar residues" evidence="7">
    <location>
        <begin position="219"/>
        <end position="232"/>
    </location>
</feature>
<keyword evidence="8" id="KW-0812">Transmembrane</keyword>
<evidence type="ECO:0000256" key="8">
    <source>
        <dbReference type="SAM" id="Phobius"/>
    </source>
</evidence>
<comment type="similarity">
    <text evidence="3">Belongs to the peptidase M23B family.</text>
</comment>
<dbReference type="Proteomes" id="UP000640299">
    <property type="component" value="Chromosome"/>
</dbReference>
<accession>A0AB37HJ59</accession>
<evidence type="ECO:0000256" key="7">
    <source>
        <dbReference type="SAM" id="MobiDB-lite"/>
    </source>
</evidence>
<evidence type="ECO:0000313" key="12">
    <source>
        <dbReference type="Proteomes" id="UP000640299"/>
    </source>
</evidence>
<feature type="region of interest" description="Disordered" evidence="7">
    <location>
        <begin position="1093"/>
        <end position="1114"/>
    </location>
</feature>
<name>A0AB37HJ59_MAMSC</name>
<evidence type="ECO:0000256" key="5">
    <source>
        <dbReference type="ARBA" id="ARBA00022612"/>
    </source>
</evidence>
<dbReference type="SUPFAM" id="SSF51261">
    <property type="entry name" value="Duplicated hybrid motif"/>
    <property type="match status" value="1"/>
</dbReference>
<gene>
    <name evidence="11" type="ORF">JRU67_11780</name>
</gene>
<sequence>MSNEKLQGLTLEMTLDAIGVQEGMKGLKRQLGVVNSEMKANLSAFDKSEKSMKQYETRLQGLNNKLTVQKKMYGQAKQDLDDLNKSYQKAGTEVKKVESQLSKLTDEHKKNDQALKKSNDEIKRSNDNLKKARLQQKVVNDEKTKAKQKLDQLRQAEKQLRDSGKASTEQIKKASNATKQQRQAHQNLVEQYKKERATVKQLSDRHKELKGQNDKVKQSYKQSSSELKNAQNQHKKLNKEIQDYSKNQAEAVKKINSEKTSLNNLERAIEKTSKEMKLFNREQAIANSSFTKTAEKFDKMSDSFGKFGTGMQSIGRNMSMYVTTPVVGALGASTKAVIDFDSAMAGVNKTVDLSASEYKKMSDDIVNMSKKLPVATTDIAAVAESAGQLGIKKSAILDFTKTVIDLGESTNLTREQAATEFARFANIVDMPQKSFDQLGSSIVALGNTTATTESEIMSMSMRIAAQGKLVNMSESDITALAATMSSLGIEAEAGGTAMTTVLKKIDKAVGAGGKELQAFAEASGVSAKEFKKQWEEDPIKALDSFIGGLSESKKEGANLSNILADLGIKGIRESDTILRMANNHKLLGQSVKTSGQAWKENKALTKEANQRYKTMASQIQVFKNQLVALGIDIGNHIAPTVVGITKTLGRWTESFQKLPKPMKSVSIGLGLIAAATGPVLLATGLLIRGIGSAMKGYAGLNRVMAKNSIEAGVNATAHSAAGTAMMTTNSKNAKGLTRLTNMIGLTGKNTGKLTTVLKTGAKGLGIFGLAITAVAGVLTYAYKNIDWFRDGVQNLGTLFKQIGDGFDWSWIKSTGDWFKKAGSATKDFGTKLLELSPYMQLAKVYFGKLDDAVSKSSDTVDIYGEGVSKGTKKALSKYTDLSEKARVKLEEIRISHQVIGDEQFKTVSDLYSQINKEVESKLKERHQKEIGTLTKLFKDSDALSNKRELEILEKTKKSNQKELDNTVKINQQIQDIYKKAKDEKRVLTEAENQKIISLQTKLDKQVTGSLSESEKEQKVILERMKNNQSALSIKAASNVIKESAKARDKSIGDAKKKRDDVIKWAIEQRDVTKNISADEADKIIKGAKAKYRESEKNAKKQHKKVVGEAEKQNKGVKTNIDSQNGHVLSSWEKTRNKVGKHASRMMGTAVGSFLKTSKGATKWLTKTAGTAQSKFKSVSKDAGKWLGKTYITAKDKFTGVWTQGKSNFDKTAKKVGDKTKSAYNSTSKWFGKTYSVTKDKFTGVWKQGKDKFTWTASKVGEKTKATYKSASKWFGNTYKNAKSNFTDMWGSARKNFNSISSHGWSKAKSTYKGFKSWLDRTLSYIRDIGSDMGRAAADLGIKVANNAITGLNRMINGINKISTAITGESLIDSIDTIQSAGTIGRKLSTGTTSSSVATDSEGGLKQATMAIVNDKGPGNGSGGFTQEIIERKDGSMYMPKGKDVPVLLNQGDKVHSGGVTQQLDQLGLLPRFSTGTPKKRLDERIFGAFGKLTGKTVSHGAEALDGIGTIADDVKGEVGKQVGKASAFVSKSVKDVWDFMEKPKELIKRVMGDFGVDFKGIPAHTGALVRGAYKKLKSSLADKVTSMFDEFGSSGGGYNPFANWPITPGRGWSSGGHAGIDYAVPGGTKIPSPIDGEVIQRWFSPFGGGNETQVYDGSKYTHIFMHQSKQIAKKGQRISQGDIIGLVGNTGNSFGDHLHWQVNKGKGFRNNHPDSINPLTWVKEAMANGGGSKNKSASAWRGDIIRAARQMGVSVTGSDISNIISLINAESSGNANAVQSKSLLDINTLMGNPAQGLLQYIPQTFRHYAVKGHTNIRSGYDQLLAFFNNKYWRSQFNPNGGWSPSGPRRKYANGGISSTHKIAEISENNKAEAIVPLTKRTRAIQLTEQIMDYLGMDTFNPRVTVNNDTSMMEKLLKQLVALNDKSNRQTDTIIQLIRQIPQGTDMKKLEPIVSTLQGNRLNNANYTIGGAR</sequence>
<keyword evidence="8" id="KW-1133">Transmembrane helix</keyword>
<dbReference type="PANTHER" id="PTHR37813">
    <property type="entry name" value="FELS-2 PROPHAGE PROTEIN"/>
    <property type="match status" value="1"/>
</dbReference>
<evidence type="ECO:0000259" key="9">
    <source>
        <dbReference type="Pfam" id="PF01551"/>
    </source>
</evidence>
<dbReference type="InterPro" id="IPR010090">
    <property type="entry name" value="Phage_tape_meas"/>
</dbReference>
<dbReference type="Pfam" id="PF10145">
    <property type="entry name" value="PhageMin_Tail"/>
    <property type="match status" value="1"/>
</dbReference>
<dbReference type="Gene3D" id="2.70.70.10">
    <property type="entry name" value="Glucose Permease (Domain IIA)"/>
    <property type="match status" value="1"/>
</dbReference>
<dbReference type="InterPro" id="IPR011055">
    <property type="entry name" value="Dup_hybrid_motif"/>
</dbReference>
<dbReference type="GO" id="GO:0008237">
    <property type="term" value="F:metallopeptidase activity"/>
    <property type="evidence" value="ECO:0007669"/>
    <property type="project" value="UniProtKB-KW"/>
</dbReference>
<feature type="compositionally biased region" description="Basic and acidic residues" evidence="7">
    <location>
        <begin position="202"/>
        <end position="217"/>
    </location>
</feature>
<proteinExistence type="inferred from homology"/>
<organism evidence="11 12">
    <name type="scientific">Mammaliicoccus sciuri</name>
    <name type="common">Staphylococcus sciuri</name>
    <dbReference type="NCBI Taxonomy" id="1296"/>
    <lineage>
        <taxon>Bacteria</taxon>
        <taxon>Bacillati</taxon>
        <taxon>Bacillota</taxon>
        <taxon>Bacilli</taxon>
        <taxon>Bacillales</taxon>
        <taxon>Staphylococcaceae</taxon>
        <taxon>Mammaliicoccus</taxon>
    </lineage>
</organism>
<dbReference type="SUPFAM" id="SSF53955">
    <property type="entry name" value="Lysozyme-like"/>
    <property type="match status" value="1"/>
</dbReference>
<protein>
    <recommendedName>
        <fullName evidence="4">lysostaphin</fullName>
        <ecNumber evidence="4">3.4.24.75</ecNumber>
    </recommendedName>
</protein>
<dbReference type="EMBL" id="CP069389">
    <property type="protein sequence ID" value="QRN90722.1"/>
    <property type="molecule type" value="Genomic_DNA"/>
</dbReference>
<feature type="transmembrane region" description="Helical" evidence="8">
    <location>
        <begin position="665"/>
        <end position="687"/>
    </location>
</feature>